<reference evidence="1 2" key="1">
    <citation type="submission" date="2017-07" db="EMBL/GenBank/DDBJ databases">
        <authorList>
            <person name="Sun Z.S."/>
            <person name="Albrecht U."/>
            <person name="Echele G."/>
            <person name="Lee C.C."/>
        </authorList>
    </citation>
    <scope>NUCLEOTIDE SEQUENCE [LARGE SCALE GENOMIC DNA]</scope>
    <source>
        <strain evidence="1 2">DSM 14827</strain>
    </source>
</reference>
<name>A0A239PUC1_9RHOB</name>
<dbReference type="AlphaFoldDB" id="A0A239PUC1"/>
<evidence type="ECO:0000313" key="1">
    <source>
        <dbReference type="EMBL" id="SNT73894.1"/>
    </source>
</evidence>
<evidence type="ECO:0000313" key="2">
    <source>
        <dbReference type="Proteomes" id="UP000198307"/>
    </source>
</evidence>
<proteinExistence type="predicted"/>
<keyword evidence="2" id="KW-1185">Reference proteome</keyword>
<protein>
    <submittedName>
        <fullName evidence="1">Uncharacterized protein</fullName>
    </submittedName>
</protein>
<sequence length="83" mass="9465">MASPPGDGDSHRAFGLVAYDDIHQRRLADDAHQWAKAFVLQHFQQTDHADILGRIHDHRISRIDELQPWNWVPMTSVPDSQAA</sequence>
<dbReference type="Proteomes" id="UP000198307">
    <property type="component" value="Unassembled WGS sequence"/>
</dbReference>
<organism evidence="1 2">
    <name type="scientific">Paracoccus seriniphilus</name>
    <dbReference type="NCBI Taxonomy" id="184748"/>
    <lineage>
        <taxon>Bacteria</taxon>
        <taxon>Pseudomonadati</taxon>
        <taxon>Pseudomonadota</taxon>
        <taxon>Alphaproteobacteria</taxon>
        <taxon>Rhodobacterales</taxon>
        <taxon>Paracoccaceae</taxon>
        <taxon>Paracoccus</taxon>
    </lineage>
</organism>
<gene>
    <name evidence="1" type="ORF">SAMN05444959_10674</name>
</gene>
<accession>A0A239PUC1</accession>
<dbReference type="EMBL" id="FZQB01000006">
    <property type="protein sequence ID" value="SNT73894.1"/>
    <property type="molecule type" value="Genomic_DNA"/>
</dbReference>